<dbReference type="EMBL" id="ABCA03000050">
    <property type="protein sequence ID" value="EDS00208.1"/>
    <property type="molecule type" value="Genomic_DNA"/>
</dbReference>
<dbReference type="InterPro" id="IPR022765">
    <property type="entry name" value="Dna2/Cas4_DUF83"/>
</dbReference>
<evidence type="ECO:0000256" key="12">
    <source>
        <dbReference type="ARBA" id="ARBA00023211"/>
    </source>
</evidence>
<comment type="cofactor">
    <cofactor evidence="13">
        <name>iron-sulfur cluster</name>
        <dbReference type="ChEBI" id="CHEBI:30408"/>
    </cofactor>
</comment>
<evidence type="ECO:0000256" key="2">
    <source>
        <dbReference type="ARBA" id="ARBA00009189"/>
    </source>
</evidence>
<evidence type="ECO:0000256" key="1">
    <source>
        <dbReference type="ARBA" id="ARBA00001966"/>
    </source>
</evidence>
<dbReference type="GO" id="GO:0046872">
    <property type="term" value="F:metal ion binding"/>
    <property type="evidence" value="ECO:0007669"/>
    <property type="project" value="UniProtKB-KW"/>
</dbReference>
<dbReference type="PANTHER" id="PTHR36531">
    <property type="entry name" value="CRISPR-ASSOCIATED EXONUCLEASE CAS4"/>
    <property type="match status" value="1"/>
</dbReference>
<comment type="function">
    <text evidence="13">CRISPR (clustered regularly interspaced short palindromic repeat) is an adaptive immune system that provides protection against mobile genetic elements (viruses, transposable elements and conjugative plasmids). CRISPR clusters contain sequences complementary to antecedent mobile elements and target invading nucleic acids. CRISPR clusters are transcribed and processed into CRISPR RNA (crRNA).</text>
</comment>
<evidence type="ECO:0000256" key="3">
    <source>
        <dbReference type="ARBA" id="ARBA00012768"/>
    </source>
</evidence>
<keyword evidence="7 13" id="KW-0378">Hydrolase</keyword>
<evidence type="ECO:0000256" key="13">
    <source>
        <dbReference type="RuleBase" id="RU365022"/>
    </source>
</evidence>
<organism evidence="15 16">
    <name type="scientific">[Eubacterium] siraeum DSM 15702</name>
    <dbReference type="NCBI Taxonomy" id="428128"/>
    <lineage>
        <taxon>Bacteria</taxon>
        <taxon>Bacillati</taxon>
        <taxon>Bacillota</taxon>
        <taxon>Clostridia</taxon>
        <taxon>Eubacteriales</taxon>
        <taxon>Oscillospiraceae</taxon>
        <taxon>Oscillospiraceae incertae sedis</taxon>
    </lineage>
</organism>
<comment type="cofactor">
    <cofactor evidence="13">
        <name>Mg(2+)</name>
        <dbReference type="ChEBI" id="CHEBI:18420"/>
    </cofactor>
    <cofactor evidence="13">
        <name>Mn(2+)</name>
        <dbReference type="ChEBI" id="CHEBI:29035"/>
    </cofactor>
    <text evidence="13">Mg(2+) or Mn(2+) required for ssDNA cleavage activity.</text>
</comment>
<dbReference type="Proteomes" id="UP000005326">
    <property type="component" value="Unassembled WGS sequence"/>
</dbReference>
<keyword evidence="12 13" id="KW-0464">Manganese</keyword>
<sequence length="220" mass="25419">MSYSEDEYLMISGIQHFVFCKRQWALLHIEQQWNENYLTVDGNILHRNAHDGDFTEMRRDVIVTRSMPVSSSEYGISGECDIVEFHRSKDGICLFGREGKYSVIPVEYKRGRPIDSDCNDLQLIAQAVCLEEMLCCSIPYGYMYYGQIRRRVKVEFTDELKVRLSSVLNEMHRLYKAHRTPVVKKNRCCNACSMNNLCLPSATSSSASEYIKNRLKGDSI</sequence>
<comment type="cofactor">
    <cofactor evidence="1">
        <name>[4Fe-4S] cluster</name>
        <dbReference type="ChEBI" id="CHEBI:49883"/>
    </cofactor>
</comment>
<dbReference type="EC" id="3.1.12.1" evidence="3 13"/>
<reference evidence="15" key="2">
    <citation type="submission" date="2014-06" db="EMBL/GenBank/DDBJ databases">
        <title>Draft genome sequence of Eubacterium siraeum (DSM 15702).</title>
        <authorList>
            <person name="Sudarsanam P."/>
            <person name="Ley R."/>
            <person name="Guruge J."/>
            <person name="Turnbaugh P.J."/>
            <person name="Mahowald M."/>
            <person name="Liep D."/>
            <person name="Gordon J."/>
        </authorList>
    </citation>
    <scope>NUCLEOTIDE SEQUENCE</scope>
    <source>
        <strain evidence="15">DSM 15702</strain>
    </source>
</reference>
<evidence type="ECO:0000313" key="16">
    <source>
        <dbReference type="Proteomes" id="UP000005326"/>
    </source>
</evidence>
<gene>
    <name evidence="15" type="primary">cas4</name>
    <name evidence="15" type="ORF">EUBSIR_01883</name>
</gene>
<keyword evidence="8 13" id="KW-0269">Exonuclease</keyword>
<evidence type="ECO:0000256" key="5">
    <source>
        <dbReference type="ARBA" id="ARBA00022722"/>
    </source>
</evidence>
<feature type="domain" description="DUF83" evidence="14">
    <location>
        <begin position="12"/>
        <end position="199"/>
    </location>
</feature>
<evidence type="ECO:0000256" key="4">
    <source>
        <dbReference type="ARBA" id="ARBA00020049"/>
    </source>
</evidence>
<dbReference type="InterPro" id="IPR051827">
    <property type="entry name" value="Cas4_exonuclease"/>
</dbReference>
<comment type="similarity">
    <text evidence="2 13">Belongs to the CRISPR-associated exonuclease Cas4 family.</text>
</comment>
<reference evidence="15" key="1">
    <citation type="submission" date="2007-10" db="EMBL/GenBank/DDBJ databases">
        <authorList>
            <person name="Fulton L."/>
            <person name="Clifton S."/>
            <person name="Fulton B."/>
            <person name="Xu J."/>
            <person name="Minx P."/>
            <person name="Pepin K.H."/>
            <person name="Johnson M."/>
            <person name="Thiruvilangam P."/>
            <person name="Bhonagiri V."/>
            <person name="Nash W.E."/>
            <person name="Mardis E.R."/>
            <person name="Wilson R.K."/>
        </authorList>
    </citation>
    <scope>NUCLEOTIDE SEQUENCE [LARGE SCALE GENOMIC DNA]</scope>
    <source>
        <strain evidence="15">DSM 15702</strain>
    </source>
</reference>
<evidence type="ECO:0000259" key="14">
    <source>
        <dbReference type="Pfam" id="PF01930"/>
    </source>
</evidence>
<evidence type="ECO:0000256" key="11">
    <source>
        <dbReference type="ARBA" id="ARBA00023118"/>
    </source>
</evidence>
<protein>
    <recommendedName>
        <fullName evidence="4 13">CRISPR-associated exonuclease Cas4</fullName>
        <ecNumber evidence="3 13">3.1.12.1</ecNumber>
    </recommendedName>
</protein>
<evidence type="ECO:0000256" key="10">
    <source>
        <dbReference type="ARBA" id="ARBA00023014"/>
    </source>
</evidence>
<dbReference type="AlphaFoldDB" id="B0MPT0"/>
<evidence type="ECO:0000256" key="6">
    <source>
        <dbReference type="ARBA" id="ARBA00022723"/>
    </source>
</evidence>
<evidence type="ECO:0000256" key="8">
    <source>
        <dbReference type="ARBA" id="ARBA00022839"/>
    </source>
</evidence>
<dbReference type="NCBIfam" id="TIGR00372">
    <property type="entry name" value="cas4"/>
    <property type="match status" value="1"/>
</dbReference>
<dbReference type="PANTHER" id="PTHR36531:SF6">
    <property type="entry name" value="DNA REPLICATION ATP-DEPENDENT HELICASE_NUCLEASE DNA2"/>
    <property type="match status" value="1"/>
</dbReference>
<dbReference type="GO" id="GO:0051536">
    <property type="term" value="F:iron-sulfur cluster binding"/>
    <property type="evidence" value="ECO:0007669"/>
    <property type="project" value="UniProtKB-KW"/>
</dbReference>
<name>B0MPT0_9FIRM</name>
<keyword evidence="10 13" id="KW-0411">Iron-sulfur</keyword>
<evidence type="ECO:0000256" key="9">
    <source>
        <dbReference type="ARBA" id="ARBA00023004"/>
    </source>
</evidence>
<keyword evidence="11 13" id="KW-0051">Antiviral defense</keyword>
<dbReference type="InterPro" id="IPR011604">
    <property type="entry name" value="PDDEXK-like_dom_sf"/>
</dbReference>
<dbReference type="InterPro" id="IPR013343">
    <property type="entry name" value="CRISPR-assoc_prot_Cas4"/>
</dbReference>
<dbReference type="GO" id="GO:0051607">
    <property type="term" value="P:defense response to virus"/>
    <property type="evidence" value="ECO:0007669"/>
    <property type="project" value="UniProtKB-KW"/>
</dbReference>
<comment type="caution">
    <text evidence="15">The sequence shown here is derived from an EMBL/GenBank/DDBJ whole genome shotgun (WGS) entry which is preliminary data.</text>
</comment>
<keyword evidence="6 13" id="KW-0479">Metal-binding</keyword>
<dbReference type="GO" id="GO:0004527">
    <property type="term" value="F:exonuclease activity"/>
    <property type="evidence" value="ECO:0007669"/>
    <property type="project" value="UniProtKB-KW"/>
</dbReference>
<dbReference type="Gene3D" id="3.90.320.10">
    <property type="match status" value="1"/>
</dbReference>
<accession>B0MPT0</accession>
<keyword evidence="5 13" id="KW-0540">Nuclease</keyword>
<keyword evidence="9 13" id="KW-0408">Iron</keyword>
<keyword evidence="16" id="KW-1185">Reference proteome</keyword>
<evidence type="ECO:0000313" key="15">
    <source>
        <dbReference type="EMBL" id="EDS00208.1"/>
    </source>
</evidence>
<dbReference type="Pfam" id="PF01930">
    <property type="entry name" value="Cas_Cas4"/>
    <property type="match status" value="1"/>
</dbReference>
<proteinExistence type="inferred from homology"/>
<evidence type="ECO:0000256" key="7">
    <source>
        <dbReference type="ARBA" id="ARBA00022801"/>
    </source>
</evidence>